<sequence>MHIATSSIVVYVAAAATILVRNIIHAAAANTENSDGGRAKVVLPLHRSAGFSLDSPTAKMRVHARYANLLDEENPAVKLGSPRAYSILPVTSHDIDVSYYVQVGIGTPPQQFKLNLDTGSADLYVESTMCESCEDDHNRLFNPSKSSTYTPTKEKWKIRYGDGSSANGVIGIDRLQLGTLQVKSQMIELAVEQSEDLTQGPGEGILGLAFSRAASVKSIKTPMDNLVAQNRLQEPVFSVYLGNKKHGQDGEFIFGGYNTEYVDGKFFSIPVNNTRGYWGIDLPSIQIGDTTITRNVQAIIDTGTTLIIFPKKLMEWVSLFYGAERQENSVLYKIDCDISRLPSLTFNMGHGMTFTLPPELLIYRKDDNNNCHASFTTMDHDFLILGDIFLKQYYTIFDYQKPEIRIAHLKQ</sequence>
<accession>A0A077WA65</accession>
<reference evidence="17" key="1">
    <citation type="journal article" date="2014" name="Genome Announc.">
        <title>De novo whole-genome sequence and genome annotation of Lichtheimia ramosa.</title>
        <authorList>
            <person name="Linde J."/>
            <person name="Schwartze V."/>
            <person name="Binder U."/>
            <person name="Lass-Florl C."/>
            <person name="Voigt K."/>
            <person name="Horn F."/>
        </authorList>
    </citation>
    <scope>NUCLEOTIDE SEQUENCE</scope>
    <source>
        <strain evidence="17">JMRC FSU:6197</strain>
    </source>
</reference>
<dbReference type="InterPro" id="IPR033121">
    <property type="entry name" value="PEPTIDASE_A1"/>
</dbReference>
<evidence type="ECO:0000256" key="7">
    <source>
        <dbReference type="ARBA" id="ARBA00023157"/>
    </source>
</evidence>
<dbReference type="GO" id="GO:0006508">
    <property type="term" value="P:proteolysis"/>
    <property type="evidence" value="ECO:0007669"/>
    <property type="project" value="UniProtKB-KW"/>
</dbReference>
<feature type="domain" description="Peptidase A1" evidence="16">
    <location>
        <begin position="99"/>
        <end position="407"/>
    </location>
</feature>
<dbReference type="EC" id="3.4.23.23" evidence="11"/>
<feature type="active site" evidence="14">
    <location>
        <position position="301"/>
    </location>
</feature>
<evidence type="ECO:0000256" key="1">
    <source>
        <dbReference type="ARBA" id="ARBA00007447"/>
    </source>
</evidence>
<evidence type="ECO:0000313" key="17">
    <source>
        <dbReference type="EMBL" id="CDS03645.1"/>
    </source>
</evidence>
<evidence type="ECO:0000256" key="2">
    <source>
        <dbReference type="ARBA" id="ARBA00022670"/>
    </source>
</evidence>
<dbReference type="CDD" id="cd05471">
    <property type="entry name" value="pepsin_like"/>
    <property type="match status" value="1"/>
</dbReference>
<dbReference type="EMBL" id="LK023313">
    <property type="protein sequence ID" value="CDS03645.1"/>
    <property type="molecule type" value="Genomic_DNA"/>
</dbReference>
<dbReference type="InterPro" id="IPR001969">
    <property type="entry name" value="Aspartic_peptidase_AS"/>
</dbReference>
<evidence type="ECO:0000256" key="10">
    <source>
        <dbReference type="ARBA" id="ARBA00059864"/>
    </source>
</evidence>
<keyword evidence="2 15" id="KW-0645">Protease</keyword>
<evidence type="ECO:0000256" key="8">
    <source>
        <dbReference type="ARBA" id="ARBA00023180"/>
    </source>
</evidence>
<evidence type="ECO:0000256" key="15">
    <source>
        <dbReference type="RuleBase" id="RU000454"/>
    </source>
</evidence>
<dbReference type="PROSITE" id="PS00141">
    <property type="entry name" value="ASP_PROTEASE"/>
    <property type="match status" value="2"/>
</dbReference>
<dbReference type="FunFam" id="2.40.70.10:FF:000008">
    <property type="entry name" value="Cathepsin D"/>
    <property type="match status" value="1"/>
</dbReference>
<evidence type="ECO:0000256" key="6">
    <source>
        <dbReference type="ARBA" id="ARBA00023145"/>
    </source>
</evidence>
<keyword evidence="8" id="KW-0325">Glycoprotein</keyword>
<dbReference type="GO" id="GO:0004190">
    <property type="term" value="F:aspartic-type endopeptidase activity"/>
    <property type="evidence" value="ECO:0007669"/>
    <property type="project" value="UniProtKB-KW"/>
</dbReference>
<evidence type="ECO:0000256" key="5">
    <source>
        <dbReference type="ARBA" id="ARBA00022801"/>
    </source>
</evidence>
<dbReference type="InterPro" id="IPR034164">
    <property type="entry name" value="Pepsin-like_dom"/>
</dbReference>
<name>A0A077WA65_9FUNG</name>
<dbReference type="SUPFAM" id="SSF50630">
    <property type="entry name" value="Acid proteases"/>
    <property type="match status" value="1"/>
</dbReference>
<keyword evidence="6" id="KW-0865">Zymogen</keyword>
<dbReference type="PANTHER" id="PTHR47966:SF51">
    <property type="entry name" value="BETA-SITE APP-CLEAVING ENZYME, ISOFORM A-RELATED"/>
    <property type="match status" value="1"/>
</dbReference>
<evidence type="ECO:0000256" key="11">
    <source>
        <dbReference type="ARBA" id="ARBA00067072"/>
    </source>
</evidence>
<evidence type="ECO:0000256" key="3">
    <source>
        <dbReference type="ARBA" id="ARBA00022729"/>
    </source>
</evidence>
<protein>
    <recommendedName>
        <fullName evidence="12">Mucorpepsin</fullName>
        <ecNumber evidence="11">3.4.23.23</ecNumber>
    </recommendedName>
    <alternativeName>
        <fullName evidence="13">Mucor rennin</fullName>
    </alternativeName>
</protein>
<dbReference type="Gene3D" id="2.40.70.10">
    <property type="entry name" value="Acid Proteases"/>
    <property type="match status" value="2"/>
</dbReference>
<dbReference type="Pfam" id="PF00026">
    <property type="entry name" value="Asp"/>
    <property type="match status" value="1"/>
</dbReference>
<dbReference type="AlphaFoldDB" id="A0A077WA65"/>
<feature type="active site" evidence="14">
    <location>
        <position position="117"/>
    </location>
</feature>
<keyword evidence="5 15" id="KW-0378">Hydrolase</keyword>
<evidence type="ECO:0000256" key="13">
    <source>
        <dbReference type="ARBA" id="ARBA00075933"/>
    </source>
</evidence>
<evidence type="ECO:0000259" key="16">
    <source>
        <dbReference type="PROSITE" id="PS51767"/>
    </source>
</evidence>
<keyword evidence="7" id="KW-1015">Disulfide bond</keyword>
<dbReference type="PRINTS" id="PR00792">
    <property type="entry name" value="PEPSIN"/>
</dbReference>
<dbReference type="PANTHER" id="PTHR47966">
    <property type="entry name" value="BETA-SITE APP-CLEAVING ENZYME, ISOFORM A-RELATED"/>
    <property type="match status" value="1"/>
</dbReference>
<evidence type="ECO:0000256" key="14">
    <source>
        <dbReference type="PIRSR" id="PIRSR601461-1"/>
    </source>
</evidence>
<comment type="similarity">
    <text evidence="1 15">Belongs to the peptidase A1 family.</text>
</comment>
<proteinExistence type="inferred from homology"/>
<comment type="function">
    <text evidence="10">This enzyme, capable of clotting milk is frequently used for cheese production.</text>
</comment>
<organism evidence="17">
    <name type="scientific">Lichtheimia ramosa</name>
    <dbReference type="NCBI Taxonomy" id="688394"/>
    <lineage>
        <taxon>Eukaryota</taxon>
        <taxon>Fungi</taxon>
        <taxon>Fungi incertae sedis</taxon>
        <taxon>Mucoromycota</taxon>
        <taxon>Mucoromycotina</taxon>
        <taxon>Mucoromycetes</taxon>
        <taxon>Mucorales</taxon>
        <taxon>Lichtheimiaceae</taxon>
        <taxon>Lichtheimia</taxon>
    </lineage>
</organism>
<evidence type="ECO:0000256" key="9">
    <source>
        <dbReference type="ARBA" id="ARBA00052485"/>
    </source>
</evidence>
<comment type="catalytic activity">
    <reaction evidence="9">
        <text>Hydrolysis of proteins, favoring hydrophobic residues at P1 and P1'. Clots milk. Does not accept Lys at P1, and hence does not activate trypsinogen.</text>
        <dbReference type="EC" id="3.4.23.23"/>
    </reaction>
</comment>
<evidence type="ECO:0000256" key="4">
    <source>
        <dbReference type="ARBA" id="ARBA00022750"/>
    </source>
</evidence>
<dbReference type="PROSITE" id="PS51767">
    <property type="entry name" value="PEPTIDASE_A1"/>
    <property type="match status" value="1"/>
</dbReference>
<dbReference type="OrthoDB" id="2747330at2759"/>
<keyword evidence="4 15" id="KW-0064">Aspartyl protease</keyword>
<dbReference type="InterPro" id="IPR021109">
    <property type="entry name" value="Peptidase_aspartic_dom_sf"/>
</dbReference>
<evidence type="ECO:0000256" key="12">
    <source>
        <dbReference type="ARBA" id="ARBA00070311"/>
    </source>
</evidence>
<gene>
    <name evidence="17" type="ORF">LRAMOSA01047</name>
</gene>
<dbReference type="InterPro" id="IPR001461">
    <property type="entry name" value="Aspartic_peptidase_A1"/>
</dbReference>
<keyword evidence="3" id="KW-0732">Signal</keyword>